<reference evidence="2 3" key="1">
    <citation type="submission" date="2018-03" db="EMBL/GenBank/DDBJ databases">
        <title>Bacteriophage NCPPB3778 and a type I-E CRISPR drive the evolution of the US Biological Select Agent, Rathayibacter toxicus.</title>
        <authorList>
            <person name="Davis E.W.II."/>
            <person name="Tabima J.F."/>
            <person name="Weisberg A.J."/>
            <person name="Dantas Lopes L."/>
            <person name="Wiseman M.S."/>
            <person name="Wiseman M.S."/>
            <person name="Pupko T."/>
            <person name="Belcher M.S."/>
            <person name="Sechler A.J."/>
            <person name="Tancos M.A."/>
            <person name="Schroeder B.K."/>
            <person name="Murray T.D."/>
            <person name="Luster D.G."/>
            <person name="Schneider W.L."/>
            <person name="Rogers E."/>
            <person name="Andreote F.D."/>
            <person name="Grunwald N.J."/>
            <person name="Putnam M.L."/>
            <person name="Chang J.H."/>
        </authorList>
    </citation>
    <scope>NUCLEOTIDE SEQUENCE [LARGE SCALE GENOMIC DNA]</scope>
    <source>
        <strain evidence="2 3">DSM 15932</strain>
    </source>
</reference>
<feature type="region of interest" description="Disordered" evidence="1">
    <location>
        <begin position="1"/>
        <end position="83"/>
    </location>
</feature>
<dbReference type="Proteomes" id="UP000285317">
    <property type="component" value="Chromosome"/>
</dbReference>
<feature type="compositionally biased region" description="Low complexity" evidence="1">
    <location>
        <begin position="18"/>
        <end position="29"/>
    </location>
</feature>
<dbReference type="KEGG" id="rfs:C1I64_00295"/>
<evidence type="ECO:0000313" key="3">
    <source>
        <dbReference type="Proteomes" id="UP000285317"/>
    </source>
</evidence>
<sequence length="83" mass="8088">MSSSENDIETTPVDPEETTGTAGTGNPAGLDEVGSPSPDGPDGVDAAGEEQNPPLPDWGPTDGVHGTDAETADGTDASGTAGH</sequence>
<name>A0A3Q9UW07_9MICO</name>
<dbReference type="RefSeq" id="WP_123444959.1">
    <property type="nucleotide sequence ID" value="NZ_CP028137.1"/>
</dbReference>
<protein>
    <submittedName>
        <fullName evidence="2">Uncharacterized protein</fullName>
    </submittedName>
</protein>
<dbReference type="AlphaFoldDB" id="A0A3Q9UW07"/>
<gene>
    <name evidence="2" type="ORF">C1I64_00295</name>
</gene>
<dbReference type="EMBL" id="CP028137">
    <property type="protein sequence ID" value="AZZ50646.1"/>
    <property type="molecule type" value="Genomic_DNA"/>
</dbReference>
<organism evidence="2 3">
    <name type="scientific">Rathayibacter festucae DSM 15932</name>
    <dbReference type="NCBI Taxonomy" id="1328866"/>
    <lineage>
        <taxon>Bacteria</taxon>
        <taxon>Bacillati</taxon>
        <taxon>Actinomycetota</taxon>
        <taxon>Actinomycetes</taxon>
        <taxon>Micrococcales</taxon>
        <taxon>Microbacteriaceae</taxon>
        <taxon>Rathayibacter</taxon>
    </lineage>
</organism>
<evidence type="ECO:0000313" key="2">
    <source>
        <dbReference type="EMBL" id="AZZ50646.1"/>
    </source>
</evidence>
<evidence type="ECO:0000256" key="1">
    <source>
        <dbReference type="SAM" id="MobiDB-lite"/>
    </source>
</evidence>
<proteinExistence type="predicted"/>
<accession>A0A3Q9UW07</accession>